<dbReference type="Proteomes" id="UP000515563">
    <property type="component" value="Chromosome"/>
</dbReference>
<dbReference type="RefSeq" id="WP_185448430.1">
    <property type="nucleotide sequence ID" value="NZ_CP043661.1"/>
</dbReference>
<dbReference type="KEGG" id="kqi:F1D05_16030"/>
<accession>A0A7G6WYT1</accession>
<evidence type="ECO:0000256" key="1">
    <source>
        <dbReference type="SAM" id="MobiDB-lite"/>
    </source>
</evidence>
<proteinExistence type="predicted"/>
<evidence type="ECO:0000313" key="3">
    <source>
        <dbReference type="Proteomes" id="UP000515563"/>
    </source>
</evidence>
<sequence>MIDRSREFEAGRVARSSGSDGPLAHLQHTAGNAAVCQLLSSLRSTDLAEIRSVEPRADRLDLYAGAATAQVPPGGMDAIQSNEASSALGAAAGWTGIKMAGAFVTPNFTTSWIRPAKPGEDHFVTVDPPVASPDAVHDSFFPAPGDHKWGTHTAPGAKGKTYAAWHRVSTDISGLIQRGEQEHLDDARRAYDLSYGLITSTITGMAAQKFGPAKTPAAAEQLATDAFDAKLPAALSVKQPGYRGAWLAMLETLLRQSKLRDLRQWHDIEHAKPLTETDRYIYPLQSTPTTKIGVPSDQVVNYPTTP</sequence>
<reference evidence="2 3" key="2">
    <citation type="journal article" date="2020" name="Microbiol. Resour. Announc.">
        <title>Antarctic desert soil bacteria exhibit high novel natural product potential, evaluated through long-read genome sequencing and comparative genomics.</title>
        <authorList>
            <person name="Benaud N."/>
            <person name="Edwards R.J."/>
            <person name="Amos T.G."/>
            <person name="D'Agostino P.M."/>
            <person name="Gutierrez-Chavez C."/>
            <person name="Montgomery K."/>
            <person name="Nicetic I."/>
            <person name="Ferrari B.C."/>
        </authorList>
    </citation>
    <scope>NUCLEOTIDE SEQUENCE [LARGE SCALE GENOMIC DNA]</scope>
    <source>
        <strain evidence="2 3">SPB151</strain>
    </source>
</reference>
<organism evidence="2 3">
    <name type="scientific">Kribbella qitaiheensis</name>
    <dbReference type="NCBI Taxonomy" id="1544730"/>
    <lineage>
        <taxon>Bacteria</taxon>
        <taxon>Bacillati</taxon>
        <taxon>Actinomycetota</taxon>
        <taxon>Actinomycetes</taxon>
        <taxon>Propionibacteriales</taxon>
        <taxon>Kribbellaceae</taxon>
        <taxon>Kribbella</taxon>
    </lineage>
</organism>
<dbReference type="AlphaFoldDB" id="A0A7G6WYT1"/>
<feature type="region of interest" description="Disordered" evidence="1">
    <location>
        <begin position="1"/>
        <end position="24"/>
    </location>
</feature>
<protein>
    <submittedName>
        <fullName evidence="2">Uncharacterized protein</fullName>
    </submittedName>
</protein>
<evidence type="ECO:0000313" key="2">
    <source>
        <dbReference type="EMBL" id="QNE19146.1"/>
    </source>
</evidence>
<keyword evidence="3" id="KW-1185">Reference proteome</keyword>
<feature type="compositionally biased region" description="Basic and acidic residues" evidence="1">
    <location>
        <begin position="1"/>
        <end position="12"/>
    </location>
</feature>
<gene>
    <name evidence="2" type="ORF">F1D05_16030</name>
</gene>
<name>A0A7G6WYT1_9ACTN</name>
<dbReference type="EMBL" id="CP043661">
    <property type="protein sequence ID" value="QNE19146.1"/>
    <property type="molecule type" value="Genomic_DNA"/>
</dbReference>
<reference evidence="3" key="1">
    <citation type="submission" date="2019-09" db="EMBL/GenBank/DDBJ databases">
        <title>Antimicrobial potential of Antarctic Bacteria.</title>
        <authorList>
            <person name="Benaud N."/>
            <person name="Edwards R.J."/>
            <person name="Ferrari B.C."/>
        </authorList>
    </citation>
    <scope>NUCLEOTIDE SEQUENCE [LARGE SCALE GENOMIC DNA]</scope>
    <source>
        <strain evidence="3">SPB151</strain>
    </source>
</reference>